<proteinExistence type="predicted"/>
<protein>
    <submittedName>
        <fullName evidence="1">Uncharacterized protein</fullName>
    </submittedName>
</protein>
<dbReference type="EMBL" id="CABIJS010000222">
    <property type="protein sequence ID" value="VUZ47215.1"/>
    <property type="molecule type" value="Genomic_DNA"/>
</dbReference>
<evidence type="ECO:0000313" key="1">
    <source>
        <dbReference type="EMBL" id="VUZ47215.1"/>
    </source>
</evidence>
<sequence>MCPLVGGFQAKNFIDLNTETPICSSSVYVTIDSECIRGEGIEFHFNEPSCNPFEPTLMTKFSCFVQWTEAGNLFAILVKEKNPDEYIVASMFYNEPPMQVDRGNNAYGSFSNVYIGLGIFRPIPENTRDTTGRLYPPFLYELETLDRNLKTSRLMIYKVMIRGAFGVCDDEMEQCERGCNADARNRLFCRRSCSSVRKECSMTHSDSCEINASYRGLWMLIDPIPSPTSQHSEPRHPQHHLRKLINIADRTVTFADVLGDETFYEFSCLREASEIVPDWYILGGMQLQPGCHPRDVCLEASQNRPIFSNEAPNTNTLLFRLSKSQRQGVDITSLCTFPDGSKSLKQRRPQMLVKQARHQGNAESEIMEFGWNRKDPTSLPEMVSCSIELSDFNPKLGTTGEFDGYLRLRSSCSVDPFSKFTNTAHQCISVHNLDKSFKYTKRLLMLVTYSDFLKSFFCWVS</sequence>
<dbReference type="AlphaFoldDB" id="A0A564YIX5"/>
<accession>A0A564YIX5</accession>
<keyword evidence="2" id="KW-1185">Reference proteome</keyword>
<dbReference type="Proteomes" id="UP000321570">
    <property type="component" value="Unassembled WGS sequence"/>
</dbReference>
<evidence type="ECO:0000313" key="2">
    <source>
        <dbReference type="Proteomes" id="UP000321570"/>
    </source>
</evidence>
<gene>
    <name evidence="1" type="ORF">WMSIL1_LOCUS6364</name>
</gene>
<reference evidence="1 2" key="1">
    <citation type="submission" date="2019-07" db="EMBL/GenBank/DDBJ databases">
        <authorList>
            <person name="Jastrzebski P J."/>
            <person name="Paukszto L."/>
            <person name="Jastrzebski P J."/>
        </authorList>
    </citation>
    <scope>NUCLEOTIDE SEQUENCE [LARGE SCALE GENOMIC DNA]</scope>
    <source>
        <strain evidence="1 2">WMS-il1</strain>
    </source>
</reference>
<name>A0A564YIX5_HYMDI</name>
<organism evidence="1 2">
    <name type="scientific">Hymenolepis diminuta</name>
    <name type="common">Rat tapeworm</name>
    <dbReference type="NCBI Taxonomy" id="6216"/>
    <lineage>
        <taxon>Eukaryota</taxon>
        <taxon>Metazoa</taxon>
        <taxon>Spiralia</taxon>
        <taxon>Lophotrochozoa</taxon>
        <taxon>Platyhelminthes</taxon>
        <taxon>Cestoda</taxon>
        <taxon>Eucestoda</taxon>
        <taxon>Cyclophyllidea</taxon>
        <taxon>Hymenolepididae</taxon>
        <taxon>Hymenolepis</taxon>
    </lineage>
</organism>